<dbReference type="OrthoDB" id="3486565at2759"/>
<dbReference type="PANTHER" id="PTHR33112">
    <property type="entry name" value="DOMAIN PROTEIN, PUTATIVE-RELATED"/>
    <property type="match status" value="1"/>
</dbReference>
<evidence type="ECO:0000313" key="3">
    <source>
        <dbReference type="Proteomes" id="UP000799438"/>
    </source>
</evidence>
<keyword evidence="3" id="KW-1185">Reference proteome</keyword>
<dbReference type="RefSeq" id="XP_033392393.1">
    <property type="nucleotide sequence ID" value="XM_033538477.1"/>
</dbReference>
<dbReference type="Pfam" id="PF06985">
    <property type="entry name" value="HET"/>
    <property type="match status" value="1"/>
</dbReference>
<name>A0A6A6B0C2_9PEZI</name>
<evidence type="ECO:0000259" key="1">
    <source>
        <dbReference type="Pfam" id="PF06985"/>
    </source>
</evidence>
<proteinExistence type="predicted"/>
<dbReference type="EMBL" id="ML995514">
    <property type="protein sequence ID" value="KAF2136675.1"/>
    <property type="molecule type" value="Genomic_DNA"/>
</dbReference>
<accession>A0A6A6B0C2</accession>
<dbReference type="Proteomes" id="UP000799438">
    <property type="component" value="Unassembled WGS sequence"/>
</dbReference>
<dbReference type="GeneID" id="54295973"/>
<gene>
    <name evidence="2" type="ORF">K452DRAFT_258728</name>
</gene>
<dbReference type="AlphaFoldDB" id="A0A6A6B0C2"/>
<sequence>MITADASHMPPQSLQYNPMKLRRAALDPRQGVCLFIGDSILGNDISMTYFYRVPGSWCTLPPAQLEKMNDELQVMRMWLYDCLHNHSDCKRNEQSQTPARLLDLKAFGPSTDIKLVETSREQDCSTYVALSHCWGYPSKQPIRTTLETLAQRKERIDYEKLSKTFQDAVTTTRDLGERYLWIDSLCIIQDDAQDWEREASNMPAVYGGSLCTLAALSSQDGSEGCRVNGGNNSTKKRLRYVDVALKDRVIRFFENKPRQWRKEYGDNPYHHGKFGDNPLRGRAWTLQERELSQRSIHFSRNMLLWECATTKGTMELPWQEIEIQSTDNPSPWPIRNDLSETAADDGAEVGRDGWYSTVEEYSSRFLTKETDKLPALSGLAFKYSRNHDPGQYSAGIWTRHMPGALLWKTRPRHSPTDVKTRLYAAFHPRRPMSYRAPSWAWTPLDAIVSYESQRLGAQGSRPELDRAECDFGSFKVLDLRTELAANDPFGSIASAELQVEGCIAPARFSFEAPDGCKAPDNPDDGWGWILGRDGSAAGIFYPDISTEMQFLDEIFCVSCRGEPEWPDERLIPSELQELVFKWLSPDTKHDLVMGLALLPELNSVCTYRRVGLIRWVKRSLFADVQPTRVTLI</sequence>
<reference evidence="2" key="1">
    <citation type="journal article" date="2020" name="Stud. Mycol.">
        <title>101 Dothideomycetes genomes: a test case for predicting lifestyles and emergence of pathogens.</title>
        <authorList>
            <person name="Haridas S."/>
            <person name="Albert R."/>
            <person name="Binder M."/>
            <person name="Bloem J."/>
            <person name="Labutti K."/>
            <person name="Salamov A."/>
            <person name="Andreopoulos B."/>
            <person name="Baker S."/>
            <person name="Barry K."/>
            <person name="Bills G."/>
            <person name="Bluhm B."/>
            <person name="Cannon C."/>
            <person name="Castanera R."/>
            <person name="Culley D."/>
            <person name="Daum C."/>
            <person name="Ezra D."/>
            <person name="Gonzalez J."/>
            <person name="Henrissat B."/>
            <person name="Kuo A."/>
            <person name="Liang C."/>
            <person name="Lipzen A."/>
            <person name="Lutzoni F."/>
            <person name="Magnuson J."/>
            <person name="Mondo S."/>
            <person name="Nolan M."/>
            <person name="Ohm R."/>
            <person name="Pangilinan J."/>
            <person name="Park H.-J."/>
            <person name="Ramirez L."/>
            <person name="Alfaro M."/>
            <person name="Sun H."/>
            <person name="Tritt A."/>
            <person name="Yoshinaga Y."/>
            <person name="Zwiers L.-H."/>
            <person name="Turgeon B."/>
            <person name="Goodwin S."/>
            <person name="Spatafora J."/>
            <person name="Crous P."/>
            <person name="Grigoriev I."/>
        </authorList>
    </citation>
    <scope>NUCLEOTIDE SEQUENCE</scope>
    <source>
        <strain evidence="2">CBS 121167</strain>
    </source>
</reference>
<dbReference type="InterPro" id="IPR010730">
    <property type="entry name" value="HET"/>
</dbReference>
<protein>
    <recommendedName>
        <fullName evidence="1">Heterokaryon incompatibility domain-containing protein</fullName>
    </recommendedName>
</protein>
<dbReference type="PANTHER" id="PTHR33112:SF16">
    <property type="entry name" value="HETEROKARYON INCOMPATIBILITY DOMAIN-CONTAINING PROTEIN"/>
    <property type="match status" value="1"/>
</dbReference>
<evidence type="ECO:0000313" key="2">
    <source>
        <dbReference type="EMBL" id="KAF2136675.1"/>
    </source>
</evidence>
<feature type="domain" description="Heterokaryon incompatibility" evidence="1">
    <location>
        <begin position="127"/>
        <end position="288"/>
    </location>
</feature>
<organism evidence="2 3">
    <name type="scientific">Aplosporella prunicola CBS 121167</name>
    <dbReference type="NCBI Taxonomy" id="1176127"/>
    <lineage>
        <taxon>Eukaryota</taxon>
        <taxon>Fungi</taxon>
        <taxon>Dikarya</taxon>
        <taxon>Ascomycota</taxon>
        <taxon>Pezizomycotina</taxon>
        <taxon>Dothideomycetes</taxon>
        <taxon>Dothideomycetes incertae sedis</taxon>
        <taxon>Botryosphaeriales</taxon>
        <taxon>Aplosporellaceae</taxon>
        <taxon>Aplosporella</taxon>
    </lineage>
</organism>